<dbReference type="Gene3D" id="3.40.50.150">
    <property type="entry name" value="Vaccinia Virus protein VP39"/>
    <property type="match status" value="1"/>
</dbReference>
<keyword evidence="7" id="KW-1185">Reference proteome</keyword>
<dbReference type="OrthoDB" id="1535081at2759"/>
<evidence type="ECO:0000259" key="5">
    <source>
        <dbReference type="Pfam" id="PF00891"/>
    </source>
</evidence>
<dbReference type="InterPro" id="IPR036388">
    <property type="entry name" value="WH-like_DNA-bd_sf"/>
</dbReference>
<dbReference type="InterPro" id="IPR001077">
    <property type="entry name" value="COMT_C"/>
</dbReference>
<dbReference type="SUPFAM" id="SSF46785">
    <property type="entry name" value="Winged helix' DNA-binding domain"/>
    <property type="match status" value="1"/>
</dbReference>
<dbReference type="Gene3D" id="1.10.10.10">
    <property type="entry name" value="Winged helix-like DNA-binding domain superfamily/Winged helix DNA-binding domain"/>
    <property type="match status" value="1"/>
</dbReference>
<reference evidence="6" key="2">
    <citation type="journal article" date="2023" name="IMA Fungus">
        <title>Comparative genomic study of the Penicillium genus elucidates a diverse pangenome and 15 lateral gene transfer events.</title>
        <authorList>
            <person name="Petersen C."/>
            <person name="Sorensen T."/>
            <person name="Nielsen M.R."/>
            <person name="Sondergaard T.E."/>
            <person name="Sorensen J.L."/>
            <person name="Fitzpatrick D.A."/>
            <person name="Frisvad J.C."/>
            <person name="Nielsen K.L."/>
        </authorList>
    </citation>
    <scope>NUCLEOTIDE SEQUENCE</scope>
    <source>
        <strain evidence="6">IBT 21917</strain>
    </source>
</reference>
<dbReference type="Pfam" id="PF00891">
    <property type="entry name" value="Methyltransf_2"/>
    <property type="match status" value="1"/>
</dbReference>
<feature type="compositionally biased region" description="Polar residues" evidence="4">
    <location>
        <begin position="1"/>
        <end position="24"/>
    </location>
</feature>
<dbReference type="InterPro" id="IPR029063">
    <property type="entry name" value="SAM-dependent_MTases_sf"/>
</dbReference>
<evidence type="ECO:0000256" key="3">
    <source>
        <dbReference type="ARBA" id="ARBA00022691"/>
    </source>
</evidence>
<accession>A0A9W9IBF3</accession>
<evidence type="ECO:0000256" key="1">
    <source>
        <dbReference type="ARBA" id="ARBA00022603"/>
    </source>
</evidence>
<dbReference type="GO" id="GO:0044550">
    <property type="term" value="P:secondary metabolite biosynthetic process"/>
    <property type="evidence" value="ECO:0007669"/>
    <property type="project" value="UniProtKB-ARBA"/>
</dbReference>
<protein>
    <recommendedName>
        <fullName evidence="5">O-methyltransferase C-terminal domain-containing protein</fullName>
    </recommendedName>
</protein>
<dbReference type="SUPFAM" id="SSF53335">
    <property type="entry name" value="S-adenosyl-L-methionine-dependent methyltransferases"/>
    <property type="match status" value="1"/>
</dbReference>
<dbReference type="InterPro" id="IPR016461">
    <property type="entry name" value="COMT-like"/>
</dbReference>
<dbReference type="EMBL" id="JAPQKO010000003">
    <property type="protein sequence ID" value="KAJ5172351.1"/>
    <property type="molecule type" value="Genomic_DNA"/>
</dbReference>
<dbReference type="PANTHER" id="PTHR43712">
    <property type="entry name" value="PUTATIVE (AFU_ORTHOLOGUE AFUA_4G14580)-RELATED"/>
    <property type="match status" value="1"/>
</dbReference>
<keyword evidence="3" id="KW-0949">S-adenosyl-L-methionine</keyword>
<comment type="caution">
    <text evidence="6">The sequence shown here is derived from an EMBL/GenBank/DDBJ whole genome shotgun (WGS) entry which is preliminary data.</text>
</comment>
<dbReference type="PANTHER" id="PTHR43712:SF1">
    <property type="entry name" value="HYPOTHETICAL O-METHYLTRANSFERASE (EUROFUNG)-RELATED"/>
    <property type="match status" value="1"/>
</dbReference>
<dbReference type="PROSITE" id="PS51683">
    <property type="entry name" value="SAM_OMT_II"/>
    <property type="match status" value="1"/>
</dbReference>
<name>A0A9W9IBF3_9EURO</name>
<sequence length="448" mass="49375">MTDNITHGNAPVNGSSNGSANVTAPGSIDENAFDVEKIAVSPNAPQQVSALLEQLHADGKEYLGVAPKPGFSCLKRLDRWFMPWRHPVKQLSGTVGRSNEKPMLIAFDQSTSYAALEIGVDVGLFNALGTDDKPKSVAGLAVKTGVEPVLLGRIMKHLAAMGAILETGPDEYSPSGFSKTLTVEKYSDAFPLMTSRFTQGILALPAFLKKNGYRNPTSPTNTAFHMGHNTDMGFFEHVQQEPTTAKQFNNHMGVYAQGRPRWMDPGFYPVQERLIDGAEIGDEDTLLVDVGGSFGHDLIDFHRKWPHAPGRLVLQDLPEVVGSVKEVPSSIHVTAHDFFTEQPVKGARAYYLHSVLHDWPDHICHKILLNLVDAMKPGYSRLLINENLIPDRGAYWETTSLDLIMMEIGSGERTERQWRTLLGNVGLRIVKIWGVQRGVESLIECELA</sequence>
<dbReference type="Proteomes" id="UP001146351">
    <property type="component" value="Unassembled WGS sequence"/>
</dbReference>
<evidence type="ECO:0000256" key="2">
    <source>
        <dbReference type="ARBA" id="ARBA00022679"/>
    </source>
</evidence>
<organism evidence="6 7">
    <name type="scientific">Penicillium capsulatum</name>
    <dbReference type="NCBI Taxonomy" id="69766"/>
    <lineage>
        <taxon>Eukaryota</taxon>
        <taxon>Fungi</taxon>
        <taxon>Dikarya</taxon>
        <taxon>Ascomycota</taxon>
        <taxon>Pezizomycotina</taxon>
        <taxon>Eurotiomycetes</taxon>
        <taxon>Eurotiomycetidae</taxon>
        <taxon>Eurotiales</taxon>
        <taxon>Aspergillaceae</taxon>
        <taxon>Penicillium</taxon>
    </lineage>
</organism>
<dbReference type="AlphaFoldDB" id="A0A9W9IBF3"/>
<evidence type="ECO:0000313" key="6">
    <source>
        <dbReference type="EMBL" id="KAJ5172351.1"/>
    </source>
</evidence>
<feature type="domain" description="O-methyltransferase C-terminal" evidence="5">
    <location>
        <begin position="285"/>
        <end position="427"/>
    </location>
</feature>
<feature type="region of interest" description="Disordered" evidence="4">
    <location>
        <begin position="1"/>
        <end position="25"/>
    </location>
</feature>
<reference evidence="6" key="1">
    <citation type="submission" date="2022-11" db="EMBL/GenBank/DDBJ databases">
        <authorList>
            <person name="Petersen C."/>
        </authorList>
    </citation>
    <scope>NUCLEOTIDE SEQUENCE</scope>
    <source>
        <strain evidence="6">IBT 21917</strain>
    </source>
</reference>
<keyword evidence="1" id="KW-0489">Methyltransferase</keyword>
<gene>
    <name evidence="6" type="ORF">N7492_004944</name>
</gene>
<dbReference type="GO" id="GO:0032259">
    <property type="term" value="P:methylation"/>
    <property type="evidence" value="ECO:0007669"/>
    <property type="project" value="UniProtKB-KW"/>
</dbReference>
<evidence type="ECO:0000256" key="4">
    <source>
        <dbReference type="SAM" id="MobiDB-lite"/>
    </source>
</evidence>
<dbReference type="GO" id="GO:0008171">
    <property type="term" value="F:O-methyltransferase activity"/>
    <property type="evidence" value="ECO:0007669"/>
    <property type="project" value="InterPro"/>
</dbReference>
<dbReference type="InterPro" id="IPR036390">
    <property type="entry name" value="WH_DNA-bd_sf"/>
</dbReference>
<keyword evidence="2" id="KW-0808">Transferase</keyword>
<proteinExistence type="predicted"/>
<evidence type="ECO:0000313" key="7">
    <source>
        <dbReference type="Proteomes" id="UP001146351"/>
    </source>
</evidence>